<evidence type="ECO:0000256" key="1">
    <source>
        <dbReference type="SAM" id="Phobius"/>
    </source>
</evidence>
<keyword evidence="1" id="KW-1133">Transmembrane helix</keyword>
<name>F2PQ74_TRIEC</name>
<dbReference type="EMBL" id="DS995731">
    <property type="protein sequence ID" value="EGE04042.1"/>
    <property type="molecule type" value="Genomic_DNA"/>
</dbReference>
<dbReference type="VEuPathDB" id="FungiDB:TEQG_03076"/>
<protein>
    <submittedName>
        <fullName evidence="2">Uncharacterized protein</fullName>
    </submittedName>
</protein>
<keyword evidence="3" id="KW-1185">Reference proteome</keyword>
<sequence length="100" mass="11447">MPGNEWLDDEIAIAVYFAASNYQHSLIALLLQRRGFNRTKASVDNKLITIRNSHLELGTGYFWDVTAAHKWASQNISNHELLELDEEDAAMIYLPKLMNL</sequence>
<keyword evidence="1" id="KW-0472">Membrane</keyword>
<reference evidence="3" key="1">
    <citation type="journal article" date="2012" name="MBio">
        <title>Comparative genome analysis of Trichophyton rubrum and related dermatophytes reveals candidate genes involved in infection.</title>
        <authorList>
            <person name="Martinez D.A."/>
            <person name="Oliver B.G."/>
            <person name="Graeser Y."/>
            <person name="Goldberg J.M."/>
            <person name="Li W."/>
            <person name="Martinez-Rossi N.M."/>
            <person name="Monod M."/>
            <person name="Shelest E."/>
            <person name="Barton R.C."/>
            <person name="Birch E."/>
            <person name="Brakhage A.A."/>
            <person name="Chen Z."/>
            <person name="Gurr S.J."/>
            <person name="Heiman D."/>
            <person name="Heitman J."/>
            <person name="Kosti I."/>
            <person name="Rossi A."/>
            <person name="Saif S."/>
            <person name="Samalova M."/>
            <person name="Saunders C.W."/>
            <person name="Shea T."/>
            <person name="Summerbell R.C."/>
            <person name="Xu J."/>
            <person name="Young S."/>
            <person name="Zeng Q."/>
            <person name="Birren B.W."/>
            <person name="Cuomo C.A."/>
            <person name="White T.C."/>
        </authorList>
    </citation>
    <scope>NUCLEOTIDE SEQUENCE [LARGE SCALE GENOMIC DNA]</scope>
    <source>
        <strain evidence="3">ATCC MYA-4606 / CBS 127.97</strain>
    </source>
</reference>
<proteinExistence type="predicted"/>
<dbReference type="AlphaFoldDB" id="F2PQ74"/>
<accession>F2PQ74</accession>
<evidence type="ECO:0000313" key="2">
    <source>
        <dbReference type="EMBL" id="EGE04042.1"/>
    </source>
</evidence>
<dbReference type="Proteomes" id="UP000009169">
    <property type="component" value="Unassembled WGS sequence"/>
</dbReference>
<keyword evidence="1" id="KW-0812">Transmembrane</keyword>
<organism evidence="2 3">
    <name type="scientific">Trichophyton equinum (strain ATCC MYA-4606 / CBS 127.97)</name>
    <name type="common">Horse ringworm fungus</name>
    <dbReference type="NCBI Taxonomy" id="559882"/>
    <lineage>
        <taxon>Eukaryota</taxon>
        <taxon>Fungi</taxon>
        <taxon>Dikarya</taxon>
        <taxon>Ascomycota</taxon>
        <taxon>Pezizomycotina</taxon>
        <taxon>Eurotiomycetes</taxon>
        <taxon>Eurotiomycetidae</taxon>
        <taxon>Onygenales</taxon>
        <taxon>Arthrodermataceae</taxon>
        <taxon>Trichophyton</taxon>
    </lineage>
</organism>
<evidence type="ECO:0000313" key="3">
    <source>
        <dbReference type="Proteomes" id="UP000009169"/>
    </source>
</evidence>
<feature type="transmembrane region" description="Helical" evidence="1">
    <location>
        <begin position="12"/>
        <end position="31"/>
    </location>
</feature>
<dbReference type="HOGENOM" id="CLU_2308046_0_0_1"/>
<gene>
    <name evidence="2" type="ORF">TEQG_03076</name>
</gene>